<keyword evidence="7" id="KW-0547">Nucleotide-binding</keyword>
<evidence type="ECO:0000256" key="16">
    <source>
        <dbReference type="PROSITE-ProRule" id="PRU00076"/>
    </source>
</evidence>
<keyword evidence="6 18" id="KW-0732">Signal</keyword>
<evidence type="ECO:0000256" key="14">
    <source>
        <dbReference type="ARBA" id="ARBA00047558"/>
    </source>
</evidence>
<comment type="caution">
    <text evidence="16">Lacks conserved residue(s) required for the propagation of feature annotation.</text>
</comment>
<evidence type="ECO:0000256" key="1">
    <source>
        <dbReference type="ARBA" id="ARBA00004479"/>
    </source>
</evidence>
<dbReference type="InterPro" id="IPR000742">
    <property type="entry name" value="EGF"/>
</dbReference>
<evidence type="ECO:0000256" key="6">
    <source>
        <dbReference type="ARBA" id="ARBA00022729"/>
    </source>
</evidence>
<evidence type="ECO:0000256" key="5">
    <source>
        <dbReference type="ARBA" id="ARBA00022692"/>
    </source>
</evidence>
<dbReference type="Pfam" id="PF13947">
    <property type="entry name" value="GUB_WAK_bind"/>
    <property type="match status" value="1"/>
</dbReference>
<dbReference type="GO" id="GO:0005886">
    <property type="term" value="C:plasma membrane"/>
    <property type="evidence" value="ECO:0007669"/>
    <property type="project" value="TreeGrafter"/>
</dbReference>
<comment type="subcellular location">
    <subcellularLocation>
        <location evidence="1">Membrane</location>
        <topology evidence="1">Single-pass type I membrane protein</topology>
    </subcellularLocation>
</comment>
<dbReference type="PANTHER" id="PTHR27005:SF515">
    <property type="entry name" value="WALL-ASSOCIATED RECEPTOR KINASE-LIKE 10-RELATED"/>
    <property type="match status" value="1"/>
</dbReference>
<organism evidence="21 22">
    <name type="scientific">Centaurea solstitialis</name>
    <name type="common">yellow star-thistle</name>
    <dbReference type="NCBI Taxonomy" id="347529"/>
    <lineage>
        <taxon>Eukaryota</taxon>
        <taxon>Viridiplantae</taxon>
        <taxon>Streptophyta</taxon>
        <taxon>Embryophyta</taxon>
        <taxon>Tracheophyta</taxon>
        <taxon>Spermatophyta</taxon>
        <taxon>Magnoliopsida</taxon>
        <taxon>eudicotyledons</taxon>
        <taxon>Gunneridae</taxon>
        <taxon>Pentapetalae</taxon>
        <taxon>asterids</taxon>
        <taxon>campanulids</taxon>
        <taxon>Asterales</taxon>
        <taxon>Asteraceae</taxon>
        <taxon>Carduoideae</taxon>
        <taxon>Cardueae</taxon>
        <taxon>Centaureinae</taxon>
        <taxon>Centaurea</taxon>
    </lineage>
</organism>
<dbReference type="Gene3D" id="3.30.200.20">
    <property type="entry name" value="Phosphorylase Kinase, domain 1"/>
    <property type="match status" value="1"/>
</dbReference>
<dbReference type="PROSITE" id="PS50011">
    <property type="entry name" value="PROTEIN_KINASE_DOM"/>
    <property type="match status" value="1"/>
</dbReference>
<keyword evidence="11 17" id="KW-0472">Membrane</keyword>
<dbReference type="Pfam" id="PF00008">
    <property type="entry name" value="EGF"/>
    <property type="match status" value="1"/>
</dbReference>
<name>A0AA38SMA4_9ASTR</name>
<keyword evidence="2" id="KW-0723">Serine/threonine-protein kinase</keyword>
<dbReference type="InterPro" id="IPR045274">
    <property type="entry name" value="WAK-like"/>
</dbReference>
<dbReference type="PROSITE" id="PS00108">
    <property type="entry name" value="PROTEIN_KINASE_ST"/>
    <property type="match status" value="1"/>
</dbReference>
<feature type="chain" id="PRO_5041359727" description="Protein kinase domain-containing protein" evidence="18">
    <location>
        <begin position="19"/>
        <end position="726"/>
    </location>
</feature>
<feature type="signal peptide" evidence="18">
    <location>
        <begin position="1"/>
        <end position="18"/>
    </location>
</feature>
<keyword evidence="8" id="KW-0418">Kinase</keyword>
<dbReference type="InterPro" id="IPR000152">
    <property type="entry name" value="EGF-type_Asp/Asn_hydroxyl_site"/>
</dbReference>
<dbReference type="Proteomes" id="UP001172457">
    <property type="component" value="Chromosome 6"/>
</dbReference>
<evidence type="ECO:0000313" key="22">
    <source>
        <dbReference type="Proteomes" id="UP001172457"/>
    </source>
</evidence>
<dbReference type="InterPro" id="IPR000719">
    <property type="entry name" value="Prot_kinase_dom"/>
</dbReference>
<sequence length="726" mass="80585">MKTLALILLQMLLLTASGTNTISETFALVNATNLAKPGCPDRCGDLIVPYPFGIGINSNCSISFQFDIHCDTSLDPPKASLAEEVDYSTIKQISDSRVRISNMVSTRCYSPDGEPGNEDIYYPNFVNFQYTVSEINKLTVIGCNDYAWVKYETKSAGCLATCYIGDLDNFVGDDCSGHGCCQSSIPKDMNYYLTQFYTFQQTNITNNESLSTFNMSNQGSLSEVLGLSSRQSLNPCTYAFIGDMNAFKFNGSTDFNDTSLKQKIEDNVPIVLEWAIGYKLNCSAAKPTIDFACQSNSECVDSPRESGGYRCICKEGYAGNPYLSPGCIDINECAFREHYPCYGACVNVLGSYTCKCKQGYSGDATTKGGCRSKIPILQLALGAVSGIMVLIFSVWMVKVLQRRKVKKLKEKFFKRNGGLLLQQQMSSGEGMVDHQTRLFKATELEKATGQFNEDRIIGRGGQGTVYKGMLTDGRIIAVKKSTLVDENQVETFINEVFILSQIIHKNVVKLLGCCLETEVPMLVYEFVSNGTLFDFLHDEDYEFPTLWKLRVQIATEIAGALSYLHSATSNPIYHRDVKSSNILLDDKFRAKVSDFGISKSFSVDQTHLSTLVKGTMGYLDPEYFQSSHLTDKSDVYSFGVVLLELLIGKTPIFRTHYGERTSLVTFILSMEDEQIVENVDDRVSDAPKEQLIAVANLAKRCVNLNGMLRPNMKDVAAELEVIRTSC</sequence>
<evidence type="ECO:0000256" key="11">
    <source>
        <dbReference type="ARBA" id="ARBA00023136"/>
    </source>
</evidence>
<keyword evidence="9" id="KW-0067">ATP-binding</keyword>
<reference evidence="21" key="1">
    <citation type="submission" date="2023-03" db="EMBL/GenBank/DDBJ databases">
        <title>Chromosome-scale reference genome and RAD-based genetic map of yellow starthistle (Centaurea solstitialis) reveal putative structural variation and QTLs associated with invader traits.</title>
        <authorList>
            <person name="Reatini B."/>
            <person name="Cang F.A."/>
            <person name="Jiang Q."/>
            <person name="Mckibben M.T.W."/>
            <person name="Barker M.S."/>
            <person name="Rieseberg L.H."/>
            <person name="Dlugosch K.M."/>
        </authorList>
    </citation>
    <scope>NUCLEOTIDE SEQUENCE</scope>
    <source>
        <strain evidence="21">CAN-66</strain>
        <tissue evidence="21">Leaf</tissue>
    </source>
</reference>
<dbReference type="Gene3D" id="1.10.510.10">
    <property type="entry name" value="Transferase(Phosphotransferase) domain 1"/>
    <property type="match status" value="1"/>
</dbReference>
<dbReference type="GO" id="GO:0004674">
    <property type="term" value="F:protein serine/threonine kinase activity"/>
    <property type="evidence" value="ECO:0007669"/>
    <property type="project" value="UniProtKB-KW"/>
</dbReference>
<dbReference type="SMART" id="SM00181">
    <property type="entry name" value="EGF"/>
    <property type="match status" value="2"/>
</dbReference>
<keyword evidence="5 17" id="KW-0812">Transmembrane</keyword>
<dbReference type="EMBL" id="JARYMX010000006">
    <property type="protein sequence ID" value="KAJ9545325.1"/>
    <property type="molecule type" value="Genomic_DNA"/>
</dbReference>
<dbReference type="FunFam" id="3.30.200.20:FF:000043">
    <property type="entry name" value="Wall-associated receptor kinase 2"/>
    <property type="match status" value="1"/>
</dbReference>
<feature type="domain" description="Protein kinase" evidence="19">
    <location>
        <begin position="451"/>
        <end position="722"/>
    </location>
</feature>
<dbReference type="SUPFAM" id="SSF56112">
    <property type="entry name" value="Protein kinase-like (PK-like)"/>
    <property type="match status" value="1"/>
</dbReference>
<dbReference type="PANTHER" id="PTHR27005">
    <property type="entry name" value="WALL-ASSOCIATED RECEPTOR KINASE-LIKE 21"/>
    <property type="match status" value="1"/>
</dbReference>
<evidence type="ECO:0000256" key="8">
    <source>
        <dbReference type="ARBA" id="ARBA00022777"/>
    </source>
</evidence>
<keyword evidence="13" id="KW-0325">Glycoprotein</keyword>
<dbReference type="Pfam" id="PF07714">
    <property type="entry name" value="PK_Tyr_Ser-Thr"/>
    <property type="match status" value="1"/>
</dbReference>
<dbReference type="InterPro" id="IPR001245">
    <property type="entry name" value="Ser-Thr/Tyr_kinase_cat_dom"/>
</dbReference>
<protein>
    <recommendedName>
        <fullName evidence="23">Protein kinase domain-containing protein</fullName>
    </recommendedName>
</protein>
<dbReference type="InterPro" id="IPR018097">
    <property type="entry name" value="EGF_Ca-bd_CS"/>
</dbReference>
<dbReference type="PROSITE" id="PS50026">
    <property type="entry name" value="EGF_3"/>
    <property type="match status" value="1"/>
</dbReference>
<dbReference type="FunFam" id="1.10.510.10:FF:000084">
    <property type="entry name" value="Wall-associated receptor kinase 2"/>
    <property type="match status" value="1"/>
</dbReference>
<dbReference type="InterPro" id="IPR008271">
    <property type="entry name" value="Ser/Thr_kinase_AS"/>
</dbReference>
<evidence type="ECO:0000256" key="9">
    <source>
        <dbReference type="ARBA" id="ARBA00022840"/>
    </source>
</evidence>
<evidence type="ECO:0000256" key="7">
    <source>
        <dbReference type="ARBA" id="ARBA00022741"/>
    </source>
</evidence>
<evidence type="ECO:0000256" key="13">
    <source>
        <dbReference type="ARBA" id="ARBA00023180"/>
    </source>
</evidence>
<evidence type="ECO:0000259" key="20">
    <source>
        <dbReference type="PROSITE" id="PS50026"/>
    </source>
</evidence>
<dbReference type="SMART" id="SM00179">
    <property type="entry name" value="EGF_CA"/>
    <property type="match status" value="2"/>
</dbReference>
<dbReference type="GO" id="GO:0005524">
    <property type="term" value="F:ATP binding"/>
    <property type="evidence" value="ECO:0007669"/>
    <property type="project" value="UniProtKB-KW"/>
</dbReference>
<dbReference type="InterPro" id="IPR049883">
    <property type="entry name" value="NOTCH1_EGF-like"/>
</dbReference>
<dbReference type="GO" id="GO:0007166">
    <property type="term" value="P:cell surface receptor signaling pathway"/>
    <property type="evidence" value="ECO:0007669"/>
    <property type="project" value="InterPro"/>
</dbReference>
<dbReference type="FunFam" id="2.10.25.10:FF:000355">
    <property type="entry name" value="Wall-associated receptor kinase 3"/>
    <property type="match status" value="1"/>
</dbReference>
<dbReference type="PROSITE" id="PS01187">
    <property type="entry name" value="EGF_CA"/>
    <property type="match status" value="1"/>
</dbReference>
<dbReference type="SMART" id="SM00220">
    <property type="entry name" value="S_TKc"/>
    <property type="match status" value="1"/>
</dbReference>
<evidence type="ECO:0000256" key="4">
    <source>
        <dbReference type="ARBA" id="ARBA00022679"/>
    </source>
</evidence>
<evidence type="ECO:0000256" key="2">
    <source>
        <dbReference type="ARBA" id="ARBA00022527"/>
    </source>
</evidence>
<evidence type="ECO:0000256" key="10">
    <source>
        <dbReference type="ARBA" id="ARBA00022989"/>
    </source>
</evidence>
<gene>
    <name evidence="21" type="ORF">OSB04_025032</name>
</gene>
<evidence type="ECO:0000259" key="19">
    <source>
        <dbReference type="PROSITE" id="PS50011"/>
    </source>
</evidence>
<evidence type="ECO:0008006" key="23">
    <source>
        <dbReference type="Google" id="ProtNLM"/>
    </source>
</evidence>
<evidence type="ECO:0000256" key="17">
    <source>
        <dbReference type="SAM" id="Phobius"/>
    </source>
</evidence>
<proteinExistence type="predicted"/>
<evidence type="ECO:0000256" key="18">
    <source>
        <dbReference type="SAM" id="SignalP"/>
    </source>
</evidence>
<dbReference type="InterPro" id="IPR001881">
    <property type="entry name" value="EGF-like_Ca-bd_dom"/>
</dbReference>
<feature type="domain" description="EGF-like" evidence="20">
    <location>
        <begin position="329"/>
        <end position="366"/>
    </location>
</feature>
<comment type="caution">
    <text evidence="21">The sequence shown here is derived from an EMBL/GenBank/DDBJ whole genome shotgun (WGS) entry which is preliminary data.</text>
</comment>
<evidence type="ECO:0000256" key="15">
    <source>
        <dbReference type="ARBA" id="ARBA00047951"/>
    </source>
</evidence>
<keyword evidence="4" id="KW-0808">Transferase</keyword>
<evidence type="ECO:0000313" key="21">
    <source>
        <dbReference type="EMBL" id="KAJ9545325.1"/>
    </source>
</evidence>
<keyword evidence="22" id="KW-1185">Reference proteome</keyword>
<evidence type="ECO:0000256" key="3">
    <source>
        <dbReference type="ARBA" id="ARBA00022536"/>
    </source>
</evidence>
<feature type="transmembrane region" description="Helical" evidence="17">
    <location>
        <begin position="376"/>
        <end position="397"/>
    </location>
</feature>
<keyword evidence="3 16" id="KW-0245">EGF-like domain</keyword>
<keyword evidence="10 17" id="KW-1133">Transmembrane helix</keyword>
<accession>A0AA38SMA4</accession>
<dbReference type="InterPro" id="IPR025287">
    <property type="entry name" value="WAK_GUB"/>
</dbReference>
<dbReference type="GO" id="GO:0030247">
    <property type="term" value="F:polysaccharide binding"/>
    <property type="evidence" value="ECO:0007669"/>
    <property type="project" value="InterPro"/>
</dbReference>
<dbReference type="Gene3D" id="2.10.25.10">
    <property type="entry name" value="Laminin"/>
    <property type="match status" value="2"/>
</dbReference>
<evidence type="ECO:0000256" key="12">
    <source>
        <dbReference type="ARBA" id="ARBA00023157"/>
    </source>
</evidence>
<comment type="catalytic activity">
    <reaction evidence="14">
        <text>L-seryl-[protein] + ATP = O-phospho-L-seryl-[protein] + ADP + H(+)</text>
        <dbReference type="Rhea" id="RHEA:17989"/>
        <dbReference type="Rhea" id="RHEA-COMP:9863"/>
        <dbReference type="Rhea" id="RHEA-COMP:11604"/>
        <dbReference type="ChEBI" id="CHEBI:15378"/>
        <dbReference type="ChEBI" id="CHEBI:29999"/>
        <dbReference type="ChEBI" id="CHEBI:30616"/>
        <dbReference type="ChEBI" id="CHEBI:83421"/>
        <dbReference type="ChEBI" id="CHEBI:456216"/>
    </reaction>
</comment>
<keyword evidence="12" id="KW-1015">Disulfide bond</keyword>
<dbReference type="PROSITE" id="PS00010">
    <property type="entry name" value="ASX_HYDROXYL"/>
    <property type="match status" value="1"/>
</dbReference>
<dbReference type="SUPFAM" id="SSF57196">
    <property type="entry name" value="EGF/Laminin"/>
    <property type="match status" value="1"/>
</dbReference>
<dbReference type="CDD" id="cd00054">
    <property type="entry name" value="EGF_CA"/>
    <property type="match status" value="2"/>
</dbReference>
<dbReference type="AlphaFoldDB" id="A0AA38SMA4"/>
<dbReference type="Pfam" id="PF07645">
    <property type="entry name" value="EGF_CA"/>
    <property type="match status" value="1"/>
</dbReference>
<dbReference type="InterPro" id="IPR011009">
    <property type="entry name" value="Kinase-like_dom_sf"/>
</dbReference>
<dbReference type="GO" id="GO:0005509">
    <property type="term" value="F:calcium ion binding"/>
    <property type="evidence" value="ECO:0007669"/>
    <property type="project" value="InterPro"/>
</dbReference>
<comment type="catalytic activity">
    <reaction evidence="15">
        <text>L-threonyl-[protein] + ATP = O-phospho-L-threonyl-[protein] + ADP + H(+)</text>
        <dbReference type="Rhea" id="RHEA:46608"/>
        <dbReference type="Rhea" id="RHEA-COMP:11060"/>
        <dbReference type="Rhea" id="RHEA-COMP:11605"/>
        <dbReference type="ChEBI" id="CHEBI:15378"/>
        <dbReference type="ChEBI" id="CHEBI:30013"/>
        <dbReference type="ChEBI" id="CHEBI:30616"/>
        <dbReference type="ChEBI" id="CHEBI:61977"/>
        <dbReference type="ChEBI" id="CHEBI:456216"/>
    </reaction>
</comment>